<dbReference type="Proteomes" id="UP000663608">
    <property type="component" value="Chromosome"/>
</dbReference>
<accession>A0AA45QQV0</accession>
<keyword evidence="2" id="KW-0472">Membrane</keyword>
<evidence type="ECO:0000256" key="2">
    <source>
        <dbReference type="SAM" id="Phobius"/>
    </source>
</evidence>
<name>A0AA45QQV0_9LACT</name>
<feature type="region of interest" description="Disordered" evidence="1">
    <location>
        <begin position="239"/>
        <end position="261"/>
    </location>
</feature>
<evidence type="ECO:0000259" key="3">
    <source>
        <dbReference type="Pfam" id="PF04536"/>
    </source>
</evidence>
<evidence type="ECO:0000313" key="4">
    <source>
        <dbReference type="EMBL" id="QSE76095.1"/>
    </source>
</evidence>
<dbReference type="AlphaFoldDB" id="A0AA45QQV0"/>
<reference evidence="4 5" key="1">
    <citation type="submission" date="2021-02" db="EMBL/GenBank/DDBJ databases">
        <title>Complete genome sequence of Lactococcus lactis strain K_LL004.</title>
        <authorList>
            <person name="Kim H.B."/>
        </authorList>
    </citation>
    <scope>NUCLEOTIDE SEQUENCE [LARGE SCALE GENOMIC DNA]</scope>
    <source>
        <strain evidence="4 5">K_LL004</strain>
    </source>
</reference>
<dbReference type="RefSeq" id="WP_205871601.1">
    <property type="nucleotide sequence ID" value="NZ_CP070872.1"/>
</dbReference>
<evidence type="ECO:0000256" key="1">
    <source>
        <dbReference type="SAM" id="MobiDB-lite"/>
    </source>
</evidence>
<dbReference type="InterPro" id="IPR007621">
    <property type="entry name" value="TPM_dom"/>
</dbReference>
<dbReference type="Gene3D" id="3.10.310.50">
    <property type="match status" value="1"/>
</dbReference>
<sequence length="261" mass="28802">MKKKSILFSFILFGLFFLFIPQPTKAVTFSSGIEDNAQILGPTISSLQGQAQALADQTKAGVYVLTSNSTTSASSMARSYLAEQVGEGKNGVVLVINMNLRKVYIWATGNMKHYLSASRIEDTLDVVQPALSANDSSGAVTGFFDKVSQYYRAGIPTSRRYTVDEQTGAVTFQRSFRPLYIIIAALFALLSAALFIWMIYRRYQMKDAHAIWRYDYNHNGELQLSEREDRLVNTFITTRHIPRPSSDGGGSSGGSGGGRSF</sequence>
<feature type="domain" description="TPM" evidence="3">
    <location>
        <begin position="34"/>
        <end position="149"/>
    </location>
</feature>
<keyword evidence="2" id="KW-1133">Transmembrane helix</keyword>
<dbReference type="KEGG" id="lti:JW886_06380"/>
<protein>
    <submittedName>
        <fullName evidence="4">TPM domain-containing protein</fullName>
    </submittedName>
</protein>
<proteinExistence type="predicted"/>
<gene>
    <name evidence="4" type="ORF">JW886_06380</name>
</gene>
<keyword evidence="2" id="KW-0812">Transmembrane</keyword>
<evidence type="ECO:0000313" key="5">
    <source>
        <dbReference type="Proteomes" id="UP000663608"/>
    </source>
</evidence>
<feature type="compositionally biased region" description="Gly residues" evidence="1">
    <location>
        <begin position="247"/>
        <end position="261"/>
    </location>
</feature>
<organism evidence="4 5">
    <name type="scientific">Lactococcus taiwanensis</name>
    <dbReference type="NCBI Taxonomy" id="1151742"/>
    <lineage>
        <taxon>Bacteria</taxon>
        <taxon>Bacillati</taxon>
        <taxon>Bacillota</taxon>
        <taxon>Bacilli</taxon>
        <taxon>Lactobacillales</taxon>
        <taxon>Streptococcaceae</taxon>
        <taxon>Lactococcus</taxon>
    </lineage>
</organism>
<dbReference type="Pfam" id="PF04536">
    <property type="entry name" value="TPM_phosphatase"/>
    <property type="match status" value="1"/>
</dbReference>
<feature type="transmembrane region" description="Helical" evidence="2">
    <location>
        <begin position="179"/>
        <end position="200"/>
    </location>
</feature>
<dbReference type="EMBL" id="CP070872">
    <property type="protein sequence ID" value="QSE76095.1"/>
    <property type="molecule type" value="Genomic_DNA"/>
</dbReference>
<keyword evidence="5" id="KW-1185">Reference proteome</keyword>